<evidence type="ECO:0000313" key="2">
    <source>
        <dbReference type="Proteomes" id="UP000242847"/>
    </source>
</evidence>
<proteinExistence type="predicted"/>
<dbReference type="InterPro" id="IPR014942">
    <property type="entry name" value="AbiEii"/>
</dbReference>
<organism evidence="1 2">
    <name type="scientific">Halopseudomonas pachastrellae</name>
    <dbReference type="NCBI Taxonomy" id="254161"/>
    <lineage>
        <taxon>Bacteria</taxon>
        <taxon>Pseudomonadati</taxon>
        <taxon>Pseudomonadota</taxon>
        <taxon>Gammaproteobacteria</taxon>
        <taxon>Pseudomonadales</taxon>
        <taxon>Pseudomonadaceae</taxon>
        <taxon>Halopseudomonas</taxon>
    </lineage>
</organism>
<gene>
    <name evidence="1" type="ORF">BXT89_17195</name>
</gene>
<protein>
    <recommendedName>
        <fullName evidence="3">Nucleotidyl transferase AbiEii/AbiGii toxin family protein</fullName>
    </recommendedName>
</protein>
<accession>A0A1S8DCM7</accession>
<sequence length="312" mass="35715">MDNTERYRKQVQLLLQVLPLVDKERCFALKGGTAINLFVRDFPRLSVDIDLVYLPIESRDTSLENIQQALARIAEDIERRLRGVTVTQAYEAKPDALRLVVQRGTVLIKVELSPVLRGSVYEPERRAVSERVEDEFGYAEMQVVSLADLYAGKICAALDRQHPRDLYDIHLLLQNEGLTEAIRKATLVYIISHHRPIAELLNPHRKDISDVYRGEFAGMASDDVPQETLEAAREQLIRLLHCSISDAEKQFLLSFKNKTPDWALLGLEGIEALPAVRWKMKNLEQMRAPSHLQAYKTLEDVLHRLGRDEELE</sequence>
<reference evidence="1 2" key="1">
    <citation type="submission" date="2017-01" db="EMBL/GenBank/DDBJ databases">
        <title>Draft genome sequence of Pseudomonas pachastrellae type strain CCUG 46540T from a deep sea.</title>
        <authorList>
            <person name="Gomila M."/>
            <person name="Mulet M."/>
            <person name="Lalucat J."/>
            <person name="Garcia-Valdes E."/>
        </authorList>
    </citation>
    <scope>NUCLEOTIDE SEQUENCE [LARGE SCALE GENOMIC DNA]</scope>
    <source>
        <strain evidence="1 2">CCUG 46540</strain>
    </source>
</reference>
<dbReference type="OrthoDB" id="1550603at2"/>
<evidence type="ECO:0008006" key="3">
    <source>
        <dbReference type="Google" id="ProtNLM"/>
    </source>
</evidence>
<evidence type="ECO:0000313" key="1">
    <source>
        <dbReference type="EMBL" id="ONM42599.1"/>
    </source>
</evidence>
<dbReference type="RefSeq" id="WP_083729089.1">
    <property type="nucleotide sequence ID" value="NZ_FOUD01000006.1"/>
</dbReference>
<dbReference type="AlphaFoldDB" id="A0A1S8DCM7"/>
<comment type="caution">
    <text evidence="1">The sequence shown here is derived from an EMBL/GenBank/DDBJ whole genome shotgun (WGS) entry which is preliminary data.</text>
</comment>
<dbReference type="Proteomes" id="UP000242847">
    <property type="component" value="Unassembled WGS sequence"/>
</dbReference>
<dbReference type="Pfam" id="PF08843">
    <property type="entry name" value="AbiEii"/>
    <property type="match status" value="1"/>
</dbReference>
<dbReference type="EMBL" id="MUBC01000059">
    <property type="protein sequence ID" value="ONM42599.1"/>
    <property type="molecule type" value="Genomic_DNA"/>
</dbReference>
<keyword evidence="2" id="KW-1185">Reference proteome</keyword>
<dbReference type="Gene3D" id="3.10.450.620">
    <property type="entry name" value="JHP933, nucleotidyltransferase-like core domain"/>
    <property type="match status" value="1"/>
</dbReference>
<name>A0A1S8DCM7_9GAMM</name>
<dbReference type="STRING" id="254161.SAMN05216256_106104"/>